<evidence type="ECO:0000259" key="2">
    <source>
        <dbReference type="Pfam" id="PF02347"/>
    </source>
</evidence>
<dbReference type="SUPFAM" id="SSF53383">
    <property type="entry name" value="PLP-dependent transferases"/>
    <property type="match status" value="1"/>
</dbReference>
<proteinExistence type="predicted"/>
<dbReference type="InterPro" id="IPR015421">
    <property type="entry name" value="PyrdxlP-dep_Trfase_major"/>
</dbReference>
<dbReference type="InterPro" id="IPR023010">
    <property type="entry name" value="GcvPA"/>
</dbReference>
<dbReference type="Pfam" id="PF02347">
    <property type="entry name" value="GDC-P"/>
    <property type="match status" value="1"/>
</dbReference>
<evidence type="ECO:0000256" key="1">
    <source>
        <dbReference type="ARBA" id="ARBA00023002"/>
    </source>
</evidence>
<dbReference type="AlphaFoldDB" id="A0A0F9L5T6"/>
<comment type="caution">
    <text evidence="3">The sequence shown here is derived from an EMBL/GenBank/DDBJ whole genome shotgun (WGS) entry which is preliminary data.</text>
</comment>
<dbReference type="EMBL" id="LAZR01011905">
    <property type="protein sequence ID" value="KKM54326.1"/>
    <property type="molecule type" value="Genomic_DNA"/>
</dbReference>
<organism evidence="3">
    <name type="scientific">marine sediment metagenome</name>
    <dbReference type="NCBI Taxonomy" id="412755"/>
    <lineage>
        <taxon>unclassified sequences</taxon>
        <taxon>metagenomes</taxon>
        <taxon>ecological metagenomes</taxon>
    </lineage>
</organism>
<gene>
    <name evidence="3" type="ORF">LCGC14_1553450</name>
</gene>
<dbReference type="Gene3D" id="3.40.640.10">
    <property type="entry name" value="Type I PLP-dependent aspartate aminotransferase-like (Major domain)"/>
    <property type="match status" value="1"/>
</dbReference>
<dbReference type="InterPro" id="IPR049315">
    <property type="entry name" value="GDC-P_N"/>
</dbReference>
<dbReference type="PANTHER" id="PTHR42806">
    <property type="entry name" value="GLYCINE CLEAVAGE SYSTEM P-PROTEIN"/>
    <property type="match status" value="1"/>
</dbReference>
<sequence length="303" mass="33906">ILAHKVNHRSKVLVVKSVHPESRQVLVAYIKKTLGLSIIEIDCQNGVTDLTKLKEKISNDTSCVIVQNPNFFGCLEEVNEIEEIIHQAGSIYIVSVDPVSLGLLVPPGEYNGDIAVGEGQVLGNELNFGGPYLGIFTCKREFLRKIPGRIVGETTDKEGKRGFVLTLQTREQHIRRERATSNICTNQALNALRAAVYLSTLGEKGLAKVAELCLQKSHYAARRIYQIPGFEPTFTSPFFKEFAVKCPISPHKINKLLWDNKILGGFELSRSYPQLENSLLFCVTERRTRGDIDRLIRLLEGMV</sequence>
<dbReference type="InterPro" id="IPR015424">
    <property type="entry name" value="PyrdxlP-dep_Trfase"/>
</dbReference>
<dbReference type="GO" id="GO:0004375">
    <property type="term" value="F:glycine dehydrogenase (decarboxylating) activity"/>
    <property type="evidence" value="ECO:0007669"/>
    <property type="project" value="InterPro"/>
</dbReference>
<protein>
    <recommendedName>
        <fullName evidence="2">Glycine cleavage system P-protein N-terminal domain-containing protein</fullName>
    </recommendedName>
</protein>
<dbReference type="PANTHER" id="PTHR42806:SF1">
    <property type="entry name" value="GLYCINE DEHYDROGENASE (DECARBOXYLATING)"/>
    <property type="match status" value="1"/>
</dbReference>
<dbReference type="NCBIfam" id="NF001696">
    <property type="entry name" value="PRK00451.1"/>
    <property type="match status" value="1"/>
</dbReference>
<dbReference type="GO" id="GO:0009116">
    <property type="term" value="P:nucleoside metabolic process"/>
    <property type="evidence" value="ECO:0007669"/>
    <property type="project" value="InterPro"/>
</dbReference>
<keyword evidence="1" id="KW-0560">Oxidoreductase</keyword>
<feature type="non-terminal residue" evidence="3">
    <location>
        <position position="1"/>
    </location>
</feature>
<name>A0A0F9L5T6_9ZZZZ</name>
<evidence type="ECO:0000313" key="3">
    <source>
        <dbReference type="EMBL" id="KKM54326.1"/>
    </source>
</evidence>
<reference evidence="3" key="1">
    <citation type="journal article" date="2015" name="Nature">
        <title>Complex archaea that bridge the gap between prokaryotes and eukaryotes.</title>
        <authorList>
            <person name="Spang A."/>
            <person name="Saw J.H."/>
            <person name="Jorgensen S.L."/>
            <person name="Zaremba-Niedzwiedzka K."/>
            <person name="Martijn J."/>
            <person name="Lind A.E."/>
            <person name="van Eijk R."/>
            <person name="Schleper C."/>
            <person name="Guy L."/>
            <person name="Ettema T.J."/>
        </authorList>
    </citation>
    <scope>NUCLEOTIDE SEQUENCE</scope>
</reference>
<feature type="domain" description="Glycine cleavage system P-protein N-terminal" evidence="2">
    <location>
        <begin position="4"/>
        <end position="298"/>
    </location>
</feature>
<accession>A0A0F9L5T6</accession>